<protein>
    <recommendedName>
        <fullName evidence="2">Myb-like domain-containing protein</fullName>
    </recommendedName>
</protein>
<evidence type="ECO:0000259" key="2">
    <source>
        <dbReference type="PROSITE" id="PS50090"/>
    </source>
</evidence>
<proteinExistence type="predicted"/>
<evidence type="ECO:0000256" key="1">
    <source>
        <dbReference type="SAM" id="MobiDB-lite"/>
    </source>
</evidence>
<name>A0A1X2HN68_SYNRA</name>
<evidence type="ECO:0000313" key="3">
    <source>
        <dbReference type="EMBL" id="ORZ00834.1"/>
    </source>
</evidence>
<reference evidence="3 4" key="1">
    <citation type="submission" date="2016-07" db="EMBL/GenBank/DDBJ databases">
        <title>Pervasive Adenine N6-methylation of Active Genes in Fungi.</title>
        <authorList>
            <consortium name="DOE Joint Genome Institute"/>
            <person name="Mondo S.J."/>
            <person name="Dannebaum R.O."/>
            <person name="Kuo R.C."/>
            <person name="Labutti K."/>
            <person name="Haridas S."/>
            <person name="Kuo A."/>
            <person name="Salamov A."/>
            <person name="Ahrendt S.R."/>
            <person name="Lipzen A."/>
            <person name="Sullivan W."/>
            <person name="Andreopoulos W.B."/>
            <person name="Clum A."/>
            <person name="Lindquist E."/>
            <person name="Daum C."/>
            <person name="Ramamoorthy G.K."/>
            <person name="Gryganskyi A."/>
            <person name="Culley D."/>
            <person name="Magnuson J.K."/>
            <person name="James T.Y."/>
            <person name="O'Malley M.A."/>
            <person name="Stajich J.E."/>
            <person name="Spatafora J.W."/>
            <person name="Visel A."/>
            <person name="Grigoriev I.V."/>
        </authorList>
    </citation>
    <scope>NUCLEOTIDE SEQUENCE [LARGE SCALE GENOMIC DNA]</scope>
    <source>
        <strain evidence="3 4">NRRL 2496</strain>
    </source>
</reference>
<dbReference type="AlphaFoldDB" id="A0A1X2HN68"/>
<dbReference type="InterPro" id="IPR009057">
    <property type="entry name" value="Homeodomain-like_sf"/>
</dbReference>
<dbReference type="Proteomes" id="UP000242180">
    <property type="component" value="Unassembled WGS sequence"/>
</dbReference>
<dbReference type="EMBL" id="MCGN01000002">
    <property type="protein sequence ID" value="ORZ00834.1"/>
    <property type="molecule type" value="Genomic_DNA"/>
</dbReference>
<evidence type="ECO:0000313" key="4">
    <source>
        <dbReference type="Proteomes" id="UP000242180"/>
    </source>
</evidence>
<feature type="region of interest" description="Disordered" evidence="1">
    <location>
        <begin position="164"/>
        <end position="206"/>
    </location>
</feature>
<dbReference type="SUPFAM" id="SSF46689">
    <property type="entry name" value="Homeodomain-like"/>
    <property type="match status" value="1"/>
</dbReference>
<feature type="compositionally biased region" description="Low complexity" evidence="1">
    <location>
        <begin position="37"/>
        <end position="59"/>
    </location>
</feature>
<organism evidence="3 4">
    <name type="scientific">Syncephalastrum racemosum</name>
    <name type="common">Filamentous fungus</name>
    <dbReference type="NCBI Taxonomy" id="13706"/>
    <lineage>
        <taxon>Eukaryota</taxon>
        <taxon>Fungi</taxon>
        <taxon>Fungi incertae sedis</taxon>
        <taxon>Mucoromycota</taxon>
        <taxon>Mucoromycotina</taxon>
        <taxon>Mucoromycetes</taxon>
        <taxon>Mucorales</taxon>
        <taxon>Syncephalastraceae</taxon>
        <taxon>Syncephalastrum</taxon>
    </lineage>
</organism>
<feature type="region of interest" description="Disordered" evidence="1">
    <location>
        <begin position="89"/>
        <end position="150"/>
    </location>
</feature>
<accession>A0A1X2HN68</accession>
<dbReference type="PROSITE" id="PS50090">
    <property type="entry name" value="MYB_LIKE"/>
    <property type="match status" value="1"/>
</dbReference>
<dbReference type="OrthoDB" id="2143914at2759"/>
<feature type="region of interest" description="Disordered" evidence="1">
    <location>
        <begin position="19"/>
        <end position="64"/>
    </location>
</feature>
<feature type="compositionally biased region" description="Low complexity" evidence="1">
    <location>
        <begin position="102"/>
        <end position="135"/>
    </location>
</feature>
<comment type="caution">
    <text evidence="3">The sequence shown here is derived from an EMBL/GenBank/DDBJ whole genome shotgun (WGS) entry which is preliminary data.</text>
</comment>
<dbReference type="OMA" id="HARANSC"/>
<dbReference type="InterPro" id="IPR001005">
    <property type="entry name" value="SANT/Myb"/>
</dbReference>
<gene>
    <name evidence="3" type="ORF">BCR43DRAFT_155006</name>
</gene>
<sequence>MDIKNLLCHPCEPIAVHPAEAQPSQRHEHPAYPEPFSLAGNSLSLQQQQQQQKASQTAQPTCFSQQEHEPFYASLWKYRLPSPISPINSDHTHHPYHPYHQLALPSSPPSLVRSRTTSDASSTSSSSSPKETSWTYPPTPRDDSDNGHNFLYCPSAVSGANPVPFSTTSTASHSSISSNSSSGTHMSRARSCSRRSRASSSTSSCDAPIQTRMAWTPYEDELLQQGYDEGLSWAMISSTYLPHRSRGCCWGRFKTLQSKNLVDPKRQHTRLFRKPWRVVDNRSQQH</sequence>
<feature type="domain" description="Myb-like" evidence="2">
    <location>
        <begin position="207"/>
        <end position="257"/>
    </location>
</feature>
<feature type="compositionally biased region" description="Basic residues" evidence="1">
    <location>
        <begin position="187"/>
        <end position="197"/>
    </location>
</feature>
<feature type="compositionally biased region" description="Low complexity" evidence="1">
    <location>
        <begin position="166"/>
        <end position="186"/>
    </location>
</feature>
<dbReference type="InParanoid" id="A0A1X2HN68"/>
<keyword evidence="4" id="KW-1185">Reference proteome</keyword>